<protein>
    <submittedName>
        <fullName evidence="8">Putative superoxide reductase</fullName>
    </submittedName>
    <submittedName>
        <fullName evidence="7">Similar to superoxide reductase</fullName>
        <ecNumber evidence="7 8">1.15.1.2</ecNumber>
    </submittedName>
</protein>
<sequence length="121" mass="13442">MSEPGLFCQINTAATGPAETVKKHVPVITLPEKVKAGEPFTVTIKVGEAPHVMENGHFIQFIDLYCGHIYLSRVDFTAVMTKPDISFSIVLQHEGSRTLRAFSRCNLHGIWEGTREVNVMT</sequence>
<comment type="similarity">
    <text evidence="1">Belongs to the desulfoferrodoxin family.</text>
</comment>
<dbReference type="EC" id="1.15.1.2" evidence="7 8"/>
<dbReference type="InterPro" id="IPR051233">
    <property type="entry name" value="Desulfoferrodoxin_SOR"/>
</dbReference>
<dbReference type="KEGG" id="kst:KSMBR1_2244"/>
<dbReference type="NCBIfam" id="TIGR00332">
    <property type="entry name" value="neela_ferrous"/>
    <property type="match status" value="1"/>
</dbReference>
<evidence type="ECO:0000313" key="9">
    <source>
        <dbReference type="EMBL" id="SOH04739.1"/>
    </source>
</evidence>
<reference evidence="9" key="4">
    <citation type="submission" date="2017-10" db="EMBL/GenBank/DDBJ databases">
        <authorList>
            <person name="Banno H."/>
            <person name="Chua N.-H."/>
        </authorList>
    </citation>
    <scope>NUCLEOTIDE SEQUENCE [LARGE SCALE GENOMIC DNA]</scope>
    <source>
        <strain evidence="9">Kuenenia_mbr1_ru-nijmegen</strain>
    </source>
</reference>
<dbReference type="InterPro" id="IPR036073">
    <property type="entry name" value="Desulfoferrodoxin_Fe-bd_dom_sf"/>
</dbReference>
<dbReference type="Proteomes" id="UP000221734">
    <property type="component" value="Chromosome Kuenenia_stuttgartiensis_MBR1"/>
</dbReference>
<keyword evidence="3" id="KW-0479">Metal-binding</keyword>
<evidence type="ECO:0000256" key="2">
    <source>
        <dbReference type="ARBA" id="ARBA00022448"/>
    </source>
</evidence>
<dbReference type="SMR" id="Q1PVQ5"/>
<dbReference type="CDD" id="cd03172">
    <property type="entry name" value="SORL_classII"/>
    <property type="match status" value="1"/>
</dbReference>
<keyword evidence="5" id="KW-0408">Iron</keyword>
<organism evidence="7">
    <name type="scientific">Kuenenia stuttgartiensis</name>
    <dbReference type="NCBI Taxonomy" id="174633"/>
    <lineage>
        <taxon>Bacteria</taxon>
        <taxon>Pseudomonadati</taxon>
        <taxon>Planctomycetota</taxon>
        <taxon>Candidatus Brocadiia</taxon>
        <taxon>Candidatus Brocadiales</taxon>
        <taxon>Candidatus Brocadiaceae</taxon>
        <taxon>Candidatus Kuenenia</taxon>
    </lineage>
</organism>
<keyword evidence="7" id="KW-0560">Oxidoreductase</keyword>
<reference evidence="10" key="3">
    <citation type="submission" date="2017-10" db="EMBL/GenBank/DDBJ databases">
        <authorList>
            <person name="Frank J."/>
        </authorList>
    </citation>
    <scope>NUCLEOTIDE SEQUENCE [LARGE SCALE GENOMIC DNA]</scope>
</reference>
<dbReference type="Pfam" id="PF01880">
    <property type="entry name" value="Desulfoferrodox"/>
    <property type="match status" value="1"/>
</dbReference>
<reference evidence="7" key="2">
    <citation type="submission" date="2006-01" db="EMBL/GenBank/DDBJ databases">
        <authorList>
            <person name="Genoscope"/>
        </authorList>
    </citation>
    <scope>NUCLEOTIDE SEQUENCE</scope>
</reference>
<dbReference type="PANTHER" id="PTHR36541:SF1">
    <property type="entry name" value="SUPEROXIDE REDUCTASE-RELATED"/>
    <property type="match status" value="1"/>
</dbReference>
<dbReference type="Gene3D" id="2.60.40.730">
    <property type="entry name" value="SOR catalytic domain"/>
    <property type="match status" value="1"/>
</dbReference>
<dbReference type="EMBL" id="CT573073">
    <property type="protein sequence ID" value="CAJ71310.1"/>
    <property type="molecule type" value="Genomic_DNA"/>
</dbReference>
<keyword evidence="2" id="KW-0813">Transport</keyword>
<dbReference type="SUPFAM" id="SSF49367">
    <property type="entry name" value="Superoxide reductase-like"/>
    <property type="match status" value="1"/>
</dbReference>
<evidence type="ECO:0000256" key="4">
    <source>
        <dbReference type="ARBA" id="ARBA00022982"/>
    </source>
</evidence>
<evidence type="ECO:0000256" key="1">
    <source>
        <dbReference type="ARBA" id="ARBA00005941"/>
    </source>
</evidence>
<dbReference type="OrthoDB" id="9814936at2"/>
<dbReference type="GO" id="GO:0005506">
    <property type="term" value="F:iron ion binding"/>
    <property type="evidence" value="ECO:0007669"/>
    <property type="project" value="InterPro"/>
</dbReference>
<dbReference type="RefSeq" id="WP_099325423.1">
    <property type="nucleotide sequence ID" value="NZ_CP049055.1"/>
</dbReference>
<evidence type="ECO:0000256" key="3">
    <source>
        <dbReference type="ARBA" id="ARBA00022723"/>
    </source>
</evidence>
<proteinExistence type="inferred from homology"/>
<evidence type="ECO:0000256" key="5">
    <source>
        <dbReference type="ARBA" id="ARBA00023004"/>
    </source>
</evidence>
<evidence type="ECO:0000313" key="10">
    <source>
        <dbReference type="Proteomes" id="UP000221734"/>
    </source>
</evidence>
<dbReference type="Proteomes" id="UP000501926">
    <property type="component" value="Chromosome"/>
</dbReference>
<reference evidence="8 11" key="5">
    <citation type="submission" date="2020-02" db="EMBL/GenBank/DDBJ databases">
        <title>Newly sequenced genome of strain CSTR1 showed variability in Candidatus Kuenenia stuttgartiensis genomes.</title>
        <authorList>
            <person name="Ding C."/>
            <person name="Adrian L."/>
        </authorList>
    </citation>
    <scope>NUCLEOTIDE SEQUENCE [LARGE SCALE GENOMIC DNA]</scope>
    <source>
        <strain evidence="8 11">CSTR1</strain>
    </source>
</reference>
<evidence type="ECO:0000313" key="8">
    <source>
        <dbReference type="EMBL" id="QII14212.1"/>
    </source>
</evidence>
<keyword evidence="10" id="KW-1185">Reference proteome</keyword>
<dbReference type="PANTHER" id="PTHR36541">
    <property type="entry name" value="SUPEROXIDE REDUCTASE-RELATED"/>
    <property type="match status" value="1"/>
</dbReference>
<dbReference type="EMBL" id="CP049055">
    <property type="protein sequence ID" value="QII14212.1"/>
    <property type="molecule type" value="Genomic_DNA"/>
</dbReference>
<dbReference type="GO" id="GO:0050605">
    <property type="term" value="F:superoxide reductase activity"/>
    <property type="evidence" value="ECO:0007669"/>
    <property type="project" value="UniProtKB-EC"/>
</dbReference>
<name>Q1PVQ5_KUEST</name>
<evidence type="ECO:0000313" key="7">
    <source>
        <dbReference type="EMBL" id="CAJ71310.1"/>
    </source>
</evidence>
<feature type="domain" description="Desulfoferrodoxin ferrous iron-binding" evidence="6">
    <location>
        <begin position="20"/>
        <end position="113"/>
    </location>
</feature>
<accession>Q1PVQ5</accession>
<gene>
    <name evidence="8" type="ORF">KsCSTR_48350</name>
    <name evidence="9" type="ORF">KSMBR1_2244</name>
    <name evidence="7" type="ORF">kustc0565</name>
</gene>
<evidence type="ECO:0000313" key="11">
    <source>
        <dbReference type="Proteomes" id="UP000501926"/>
    </source>
</evidence>
<dbReference type="EMBL" id="LT934425">
    <property type="protein sequence ID" value="SOH04739.1"/>
    <property type="molecule type" value="Genomic_DNA"/>
</dbReference>
<evidence type="ECO:0000259" key="6">
    <source>
        <dbReference type="Pfam" id="PF01880"/>
    </source>
</evidence>
<dbReference type="InterPro" id="IPR002742">
    <property type="entry name" value="Desulfoferrodoxin_Fe-bd_dom"/>
</dbReference>
<dbReference type="AlphaFoldDB" id="Q1PVQ5"/>
<reference evidence="7" key="1">
    <citation type="journal article" date="2006" name="Nature">
        <title>Deciphering the evolution and metabolism of an anammox bacterium from a community genome.</title>
        <authorList>
            <person name="Strous M."/>
            <person name="Pelletier E."/>
            <person name="Mangenot S."/>
            <person name="Rattei T."/>
            <person name="Lehner A."/>
            <person name="Taylor M.W."/>
            <person name="Horn M."/>
            <person name="Daims H."/>
            <person name="Bartol-Mavel D."/>
            <person name="Wincker P."/>
            <person name="Barbe V."/>
            <person name="Fonknechten N."/>
            <person name="Vallenet D."/>
            <person name="Segurens B."/>
            <person name="Schenowitz-Truong C."/>
            <person name="Medigue C."/>
            <person name="Collingro A."/>
            <person name="Snel B."/>
            <person name="Dutilh B.E."/>
            <person name="OpDenCamp H.J.M."/>
            <person name="vanDerDrift C."/>
            <person name="Cirpus I."/>
            <person name="vanDePas-Schoonen K.T."/>
            <person name="Harhangi H.R."/>
            <person name="vanNiftrik L."/>
            <person name="Schmid M."/>
            <person name="Keltjens J."/>
            <person name="vanDeVossenberg J."/>
            <person name="Kartal B."/>
            <person name="Meier H."/>
            <person name="Frishman D."/>
            <person name="Huynen M.A."/>
            <person name="Mewes H."/>
            <person name="Weissenbach J."/>
            <person name="Jetten M.S.M."/>
            <person name="Wagner M."/>
            <person name="LePaslier D."/>
        </authorList>
    </citation>
    <scope>NUCLEOTIDE SEQUENCE</scope>
</reference>
<keyword evidence="4" id="KW-0249">Electron transport</keyword>